<evidence type="ECO:0000256" key="2">
    <source>
        <dbReference type="ARBA" id="ARBA00022750"/>
    </source>
</evidence>
<evidence type="ECO:0000313" key="5">
    <source>
        <dbReference type="EMBL" id="POI22284.1"/>
    </source>
</evidence>
<dbReference type="OrthoDB" id="9900537at2759"/>
<name>A0A2P4SDU3_BAMTH</name>
<dbReference type="GO" id="GO:0006508">
    <property type="term" value="P:proteolysis"/>
    <property type="evidence" value="ECO:0007669"/>
    <property type="project" value="UniProtKB-KW"/>
</dbReference>
<dbReference type="PROSITE" id="PS00141">
    <property type="entry name" value="ASP_PROTEASE"/>
    <property type="match status" value="1"/>
</dbReference>
<evidence type="ECO:0000313" key="6">
    <source>
        <dbReference type="Proteomes" id="UP000237246"/>
    </source>
</evidence>
<dbReference type="InterPro" id="IPR036157">
    <property type="entry name" value="dUTPase-like_sf"/>
</dbReference>
<dbReference type="AlphaFoldDB" id="A0A2P4SDU3"/>
<dbReference type="Pfam" id="PF00692">
    <property type="entry name" value="dUTPase"/>
    <property type="match status" value="1"/>
</dbReference>
<dbReference type="InterPro" id="IPR018061">
    <property type="entry name" value="Retropepsins"/>
</dbReference>
<keyword evidence="6" id="KW-1185">Reference proteome</keyword>
<dbReference type="SUPFAM" id="SSF51283">
    <property type="entry name" value="dUTPase-like"/>
    <property type="match status" value="1"/>
</dbReference>
<protein>
    <recommendedName>
        <fullName evidence="4">Peptidase A2 domain-containing protein</fullName>
    </recommendedName>
</protein>
<keyword evidence="3" id="KW-0378">Hydrolase</keyword>
<dbReference type="EMBL" id="PPHD01059685">
    <property type="protein sequence ID" value="POI22284.1"/>
    <property type="molecule type" value="Genomic_DNA"/>
</dbReference>
<proteinExistence type="predicted"/>
<sequence length="143" mass="15347">MTLIPIDVTGSLGDRRSALLLGHSSVTRMGLFVLPGVIDADHTGEIKITAWMPSPPCFIPKGQKIVQLVPFHSMAEPGIGDQTGGFGSTDKPTVLWTTQVSKYEPLLPCLVNSQQLLGLVDTGADVTIIKSSEWPLKTLILLL</sequence>
<dbReference type="Pfam" id="PF00077">
    <property type="entry name" value="RVP"/>
    <property type="match status" value="1"/>
</dbReference>
<dbReference type="SUPFAM" id="SSF50630">
    <property type="entry name" value="Acid proteases"/>
    <property type="match status" value="1"/>
</dbReference>
<evidence type="ECO:0000259" key="4">
    <source>
        <dbReference type="PROSITE" id="PS50175"/>
    </source>
</evidence>
<dbReference type="PANTHER" id="PTHR19422">
    <property type="entry name" value="GAG RETROVIRAL POLYPROTEIN"/>
    <property type="match status" value="1"/>
</dbReference>
<dbReference type="Proteomes" id="UP000237246">
    <property type="component" value="Unassembled WGS sequence"/>
</dbReference>
<dbReference type="Gene3D" id="2.70.40.10">
    <property type="match status" value="1"/>
</dbReference>
<dbReference type="InterPro" id="IPR001995">
    <property type="entry name" value="Peptidase_A2_cat"/>
</dbReference>
<gene>
    <name evidence="5" type="ORF">CIB84_013970</name>
</gene>
<dbReference type="Gene3D" id="2.40.70.10">
    <property type="entry name" value="Acid Proteases"/>
    <property type="match status" value="1"/>
</dbReference>
<dbReference type="InterPro" id="IPR001969">
    <property type="entry name" value="Aspartic_peptidase_AS"/>
</dbReference>
<organism evidence="5 6">
    <name type="scientific">Bambusicola thoracicus</name>
    <name type="common">Chinese bamboo-partridge</name>
    <name type="synonym">Perdix thoracica</name>
    <dbReference type="NCBI Taxonomy" id="9083"/>
    <lineage>
        <taxon>Eukaryota</taxon>
        <taxon>Metazoa</taxon>
        <taxon>Chordata</taxon>
        <taxon>Craniata</taxon>
        <taxon>Vertebrata</taxon>
        <taxon>Euteleostomi</taxon>
        <taxon>Archelosauria</taxon>
        <taxon>Archosauria</taxon>
        <taxon>Dinosauria</taxon>
        <taxon>Saurischia</taxon>
        <taxon>Theropoda</taxon>
        <taxon>Coelurosauria</taxon>
        <taxon>Aves</taxon>
        <taxon>Neognathae</taxon>
        <taxon>Galloanserae</taxon>
        <taxon>Galliformes</taxon>
        <taxon>Phasianidae</taxon>
        <taxon>Perdicinae</taxon>
        <taxon>Bambusicola</taxon>
    </lineage>
</organism>
<dbReference type="InterPro" id="IPR051592">
    <property type="entry name" value="HERV-K_Pro_peptidase_A2"/>
</dbReference>
<dbReference type="InterPro" id="IPR021109">
    <property type="entry name" value="Peptidase_aspartic_dom_sf"/>
</dbReference>
<dbReference type="GO" id="GO:0004190">
    <property type="term" value="F:aspartic-type endopeptidase activity"/>
    <property type="evidence" value="ECO:0007669"/>
    <property type="project" value="UniProtKB-KW"/>
</dbReference>
<reference evidence="5 6" key="1">
    <citation type="submission" date="2018-01" db="EMBL/GenBank/DDBJ databases">
        <title>Comparison of the Chinese Bamboo Partridge and Red Junglefowl genome sequences highlights the importance of demography in genome evolution.</title>
        <authorList>
            <person name="Tiley G.P."/>
            <person name="Kimball R.T."/>
            <person name="Braun E.L."/>
            <person name="Burleigh J.G."/>
        </authorList>
    </citation>
    <scope>NUCLEOTIDE SEQUENCE [LARGE SCALE GENOMIC DNA]</scope>
    <source>
        <strain evidence="5">RTK389</strain>
        <tissue evidence="5">Blood</tissue>
    </source>
</reference>
<feature type="domain" description="Peptidase A2" evidence="4">
    <location>
        <begin position="116"/>
        <end position="135"/>
    </location>
</feature>
<comment type="caution">
    <text evidence="5">The sequence shown here is derived from an EMBL/GenBank/DDBJ whole genome shotgun (WGS) entry which is preliminary data.</text>
</comment>
<accession>A0A2P4SDU3</accession>
<dbReference type="InterPro" id="IPR029054">
    <property type="entry name" value="dUTPase-like"/>
</dbReference>
<evidence type="ECO:0000256" key="1">
    <source>
        <dbReference type="ARBA" id="ARBA00022670"/>
    </source>
</evidence>
<keyword evidence="2" id="KW-0064">Aspartyl protease</keyword>
<dbReference type="PROSITE" id="PS50175">
    <property type="entry name" value="ASP_PROT_RETROV"/>
    <property type="match status" value="1"/>
</dbReference>
<keyword evidence="1" id="KW-0645">Protease</keyword>
<evidence type="ECO:0000256" key="3">
    <source>
        <dbReference type="ARBA" id="ARBA00022801"/>
    </source>
</evidence>
<dbReference type="PANTHER" id="PTHR19422:SF123">
    <property type="entry name" value="RT1 CLASS I, LOCUS CE15"/>
    <property type="match status" value="1"/>
</dbReference>